<gene>
    <name evidence="2" type="ORF">HanXRQr2_Chr17g0814621</name>
</gene>
<dbReference type="InterPro" id="IPR036691">
    <property type="entry name" value="Endo/exonu/phosph_ase_sf"/>
</dbReference>
<dbReference type="GO" id="GO:0003964">
    <property type="term" value="F:RNA-directed DNA polymerase activity"/>
    <property type="evidence" value="ECO:0007669"/>
    <property type="project" value="UniProtKB-KW"/>
</dbReference>
<dbReference type="InterPro" id="IPR005135">
    <property type="entry name" value="Endo/exonuclease/phosphatase"/>
</dbReference>
<sequence length="1222" mass="140928">MFSLATWNVRGLNRTPKQNEVRKVLKDQGLKVFAVLESHVQDANLADVCRKIFSRWEWTSNGNQCHKGARIIIGWDTDAVDIMVLKTTSQLIHTKMVVKETKTEVFGTFVYASNCYQERRSLWEDLNLHKILVKNNAWVVLGDFNVTLNLEDSSTGSSNVSLGMREFNECVQKCELFDVNASGLQFTWTQSPKKGVGIRKKLDRIMANVQFADLFVNAHATFLPYGVSDHCPCILKVHDSINRKPKPFKFHNFLVHKKEFLTLVKEGWETPVSGVPIFKVVKKLRGLKTFMRRLMLSQGNIHKKVAKLKEDLDKIQTTLDKDPFNAKTREDEVACLKQYQEAVLDEDRFLKQKAKHKWLEVGDANTAYFHIAIKCRNHVNKIHCIKDTQGKSYEGNQVANALVDHFKMFLGSEGNVTKKTNPSLFDKRLPREVAESMVRGVTKEEIKEAIFSINGNKAPGPDGYSSAFFKGAWPIVGEDVTKAIEDFFMTGRMLQEINHTFIALIPKVSTPTFVTDFRPIACCNVIYQAISKIITNRILEGLQLIISENQSAFVPGRRISDNILLTQELMHNYHRKVGPPRCAFKVDIQKAYDKVHWGFLEDILNGFGFHHRMVHWIMTCVTSASFSLCINGNVHGYFKGKRGLRQGDPMSPFLFTMVMEILTLTLHKTVKESNSFSFHNKCQRQGIINLCFADDLLLFARGEVKSAKVIMESLNEFKDISGLVPSISKSTAFFCNVSDVIKTRILQFVPFEEGKLPIKYLGMPLLASRLMQKDCKPLVERMSNKITNWKNKFLSFAGRLQLIRSILSSIHVYWASVFVLPVAIIKELEAKMKWFLWGKGMVSKGKAKVAWKEVCLPRNEGGLGIKKIADVNQSLITYHLYSIISRRESIWTKWVLDHRLRQRSIWDVPLKSSAPWGWKKLLRCREKVHHMFWHKVGNGRSIFLWHDKWSHDTPLGTMVTPRHMSQHGLSIASKLVDVVEAGMWKWPHEWRLIYPALFQLPPIVLVPNREDVVMIRDSDGKLVEYSTKHIWEAIRTRGADVPWVDLVWSAFNIPKHSFLCWLILKKKLWTQDRMLTWNHNISRSMNMICCLLCYSGVDSHAHLFFECKYSSQVWTAIRAKGSMQAVSEKWGDICQWILPKARSKSVKMVSNKLLVSATAYYVWQERNNRFFRNQLRPPEKLVEIIVQTVRLKLMSFKFKRSARVQAFLQDWKLEEADRFEDD</sequence>
<dbReference type="Pfam" id="PF13966">
    <property type="entry name" value="zf-RVT"/>
    <property type="match status" value="1"/>
</dbReference>
<dbReference type="Gramene" id="mRNA:HanXRQr2_Chr17g0814621">
    <property type="protein sequence ID" value="CDS:HanXRQr2_Chr17g0814621.1"/>
    <property type="gene ID" value="HanXRQr2_Chr17g0814621"/>
</dbReference>
<dbReference type="EC" id="2.7.7.49" evidence="2"/>
<evidence type="ECO:0000313" key="3">
    <source>
        <dbReference type="Proteomes" id="UP000215914"/>
    </source>
</evidence>
<reference evidence="2" key="2">
    <citation type="submission" date="2020-06" db="EMBL/GenBank/DDBJ databases">
        <title>Helianthus annuus Genome sequencing and assembly Release 2.</title>
        <authorList>
            <person name="Gouzy J."/>
            <person name="Langlade N."/>
            <person name="Munos S."/>
        </authorList>
    </citation>
    <scope>NUCLEOTIDE SEQUENCE</scope>
    <source>
        <tissue evidence="2">Leaves</tissue>
    </source>
</reference>
<dbReference type="InterPro" id="IPR043502">
    <property type="entry name" value="DNA/RNA_pol_sf"/>
</dbReference>
<protein>
    <submittedName>
        <fullName evidence="2">RNA-directed DNA polymerase</fullName>
        <ecNumber evidence="2">2.7.7.49</ecNumber>
    </submittedName>
</protein>
<dbReference type="CDD" id="cd01650">
    <property type="entry name" value="RT_nLTR_like"/>
    <property type="match status" value="1"/>
</dbReference>
<dbReference type="Pfam" id="PF03372">
    <property type="entry name" value="Exo_endo_phos"/>
    <property type="match status" value="1"/>
</dbReference>
<comment type="caution">
    <text evidence="2">The sequence shown here is derived from an EMBL/GenBank/DDBJ whole genome shotgun (WGS) entry which is preliminary data.</text>
</comment>
<reference evidence="2" key="1">
    <citation type="journal article" date="2017" name="Nature">
        <title>The sunflower genome provides insights into oil metabolism, flowering and Asterid evolution.</title>
        <authorList>
            <person name="Badouin H."/>
            <person name="Gouzy J."/>
            <person name="Grassa C.J."/>
            <person name="Murat F."/>
            <person name="Staton S.E."/>
            <person name="Cottret L."/>
            <person name="Lelandais-Briere C."/>
            <person name="Owens G.L."/>
            <person name="Carrere S."/>
            <person name="Mayjonade B."/>
            <person name="Legrand L."/>
            <person name="Gill N."/>
            <person name="Kane N.C."/>
            <person name="Bowers J.E."/>
            <person name="Hubner S."/>
            <person name="Bellec A."/>
            <person name="Berard A."/>
            <person name="Berges H."/>
            <person name="Blanchet N."/>
            <person name="Boniface M.C."/>
            <person name="Brunel D."/>
            <person name="Catrice O."/>
            <person name="Chaidir N."/>
            <person name="Claudel C."/>
            <person name="Donnadieu C."/>
            <person name="Faraut T."/>
            <person name="Fievet G."/>
            <person name="Helmstetter N."/>
            <person name="King M."/>
            <person name="Knapp S.J."/>
            <person name="Lai Z."/>
            <person name="Le Paslier M.C."/>
            <person name="Lippi Y."/>
            <person name="Lorenzon L."/>
            <person name="Mandel J.R."/>
            <person name="Marage G."/>
            <person name="Marchand G."/>
            <person name="Marquand E."/>
            <person name="Bret-Mestries E."/>
            <person name="Morien E."/>
            <person name="Nambeesan S."/>
            <person name="Nguyen T."/>
            <person name="Pegot-Espagnet P."/>
            <person name="Pouilly N."/>
            <person name="Raftis F."/>
            <person name="Sallet E."/>
            <person name="Schiex T."/>
            <person name="Thomas J."/>
            <person name="Vandecasteele C."/>
            <person name="Vares D."/>
            <person name="Vear F."/>
            <person name="Vautrin S."/>
            <person name="Crespi M."/>
            <person name="Mangin B."/>
            <person name="Burke J.M."/>
            <person name="Salse J."/>
            <person name="Munos S."/>
            <person name="Vincourt P."/>
            <person name="Rieseberg L.H."/>
            <person name="Langlade N.B."/>
        </authorList>
    </citation>
    <scope>NUCLEOTIDE SEQUENCE</scope>
    <source>
        <tissue evidence="2">Leaves</tissue>
    </source>
</reference>
<proteinExistence type="predicted"/>
<keyword evidence="2" id="KW-0548">Nucleotidyltransferase</keyword>
<keyword evidence="3" id="KW-1185">Reference proteome</keyword>
<dbReference type="PANTHER" id="PTHR33116:SF84">
    <property type="entry name" value="RNA-DIRECTED DNA POLYMERASE"/>
    <property type="match status" value="1"/>
</dbReference>
<dbReference type="EMBL" id="MNCJ02000332">
    <property type="protein sequence ID" value="KAF5756437.1"/>
    <property type="molecule type" value="Genomic_DNA"/>
</dbReference>
<dbReference type="SUPFAM" id="SSF56219">
    <property type="entry name" value="DNase I-like"/>
    <property type="match status" value="1"/>
</dbReference>
<organism evidence="2 3">
    <name type="scientific">Helianthus annuus</name>
    <name type="common">Common sunflower</name>
    <dbReference type="NCBI Taxonomy" id="4232"/>
    <lineage>
        <taxon>Eukaryota</taxon>
        <taxon>Viridiplantae</taxon>
        <taxon>Streptophyta</taxon>
        <taxon>Embryophyta</taxon>
        <taxon>Tracheophyta</taxon>
        <taxon>Spermatophyta</taxon>
        <taxon>Magnoliopsida</taxon>
        <taxon>eudicotyledons</taxon>
        <taxon>Gunneridae</taxon>
        <taxon>Pentapetalae</taxon>
        <taxon>asterids</taxon>
        <taxon>campanulids</taxon>
        <taxon>Asterales</taxon>
        <taxon>Asteraceae</taxon>
        <taxon>Asteroideae</taxon>
        <taxon>Heliantheae alliance</taxon>
        <taxon>Heliantheae</taxon>
        <taxon>Helianthus</taxon>
    </lineage>
</organism>
<evidence type="ECO:0000313" key="2">
    <source>
        <dbReference type="EMBL" id="KAF5756437.1"/>
    </source>
</evidence>
<keyword evidence="2" id="KW-0808">Transferase</keyword>
<dbReference type="PANTHER" id="PTHR33116">
    <property type="entry name" value="REVERSE TRANSCRIPTASE ZINC-BINDING DOMAIN-CONTAINING PROTEIN-RELATED-RELATED"/>
    <property type="match status" value="1"/>
</dbReference>
<evidence type="ECO:0000259" key="1">
    <source>
        <dbReference type="PROSITE" id="PS50878"/>
    </source>
</evidence>
<name>A0A9K3DLS5_HELAN</name>
<keyword evidence="2" id="KW-0695">RNA-directed DNA polymerase</keyword>
<dbReference type="InterPro" id="IPR026960">
    <property type="entry name" value="RVT-Znf"/>
</dbReference>
<dbReference type="Gene3D" id="3.60.10.10">
    <property type="entry name" value="Endonuclease/exonuclease/phosphatase"/>
    <property type="match status" value="1"/>
</dbReference>
<dbReference type="AlphaFoldDB" id="A0A9K3DLS5"/>
<accession>A0A9K3DLS5</accession>
<dbReference type="InterPro" id="IPR000477">
    <property type="entry name" value="RT_dom"/>
</dbReference>
<dbReference type="Pfam" id="PF00078">
    <property type="entry name" value="RVT_1"/>
    <property type="match status" value="1"/>
</dbReference>
<feature type="domain" description="Reverse transcriptase" evidence="1">
    <location>
        <begin position="486"/>
        <end position="765"/>
    </location>
</feature>
<dbReference type="PROSITE" id="PS50878">
    <property type="entry name" value="RT_POL"/>
    <property type="match status" value="1"/>
</dbReference>
<dbReference type="Proteomes" id="UP000215914">
    <property type="component" value="Unassembled WGS sequence"/>
</dbReference>
<dbReference type="SUPFAM" id="SSF56672">
    <property type="entry name" value="DNA/RNA polymerases"/>
    <property type="match status" value="1"/>
</dbReference>